<dbReference type="Pfam" id="PF02113">
    <property type="entry name" value="Peptidase_S13"/>
    <property type="match status" value="2"/>
</dbReference>
<evidence type="ECO:0000256" key="3">
    <source>
        <dbReference type="SAM" id="MobiDB-lite"/>
    </source>
</evidence>
<proteinExistence type="inferred from homology"/>
<keyword evidence="5" id="KW-1185">Reference proteome</keyword>
<keyword evidence="4" id="KW-0645">Protease</keyword>
<feature type="compositionally biased region" description="Basic and acidic residues" evidence="3">
    <location>
        <begin position="63"/>
        <end position="90"/>
    </location>
</feature>
<dbReference type="NCBIfam" id="TIGR00666">
    <property type="entry name" value="PBP4"/>
    <property type="match status" value="1"/>
</dbReference>
<dbReference type="EC" id="3.4.16.4" evidence="4"/>
<comment type="similarity">
    <text evidence="1">Belongs to the peptidase S13 family.</text>
</comment>
<comment type="caution">
    <text evidence="4">The sequence shown here is derived from an EMBL/GenBank/DDBJ whole genome shotgun (WGS) entry which is preliminary data.</text>
</comment>
<sequence>MNRWVRSLDAVDTGVRAVRRRWYATPLPRRRDWQAVAGSAVVGLTVAVTAVATTGPWDSGQRTAERGWAADREPDSGQGHTDDGRPDDGTAPRPGAPPVLGALGSESSPPSGKGLGKAFKKLLKDPALGNRTTLSVGDALTGEELYASGGGDAVVPASTIKIATGAAVLTALGPEHRIPTRTVWDAKKKRVVLVGGGDPTVTEKQFASLATATARSLKKRGLKPTALGYDTSRYSGPDRHPIGINDNIAPLTPLMVNSGRTDDSSKGPAPRALDPSADAAERFAGLLRDRGVDTDRTVAAKAAKGWTQSIDGREKDLPGSGGNDGGGGDDGRPGTELGVHRSAPMSSLVERMLVNSDNDIAEALARQTALATGRTADFGGAEQAVRSQLKKLDLPMKGTRFADGSGLSRADRVSASFLTELLARAAEPDRAALRPLLTGLPVAGFNGTLGGRYGTPDTQRGAGLVRAKTGTLTGVNSLAGTVVDADGRLLTFALVTTGAKDSRAAQNALDALAGRLADCGCR</sequence>
<name>A0A949JGF1_9ACTN</name>
<dbReference type="InterPro" id="IPR012338">
    <property type="entry name" value="Beta-lactam/transpept-like"/>
</dbReference>
<dbReference type="SUPFAM" id="SSF56601">
    <property type="entry name" value="beta-lactamase/transpeptidase-like"/>
    <property type="match status" value="1"/>
</dbReference>
<dbReference type="GO" id="GO:0006508">
    <property type="term" value="P:proteolysis"/>
    <property type="evidence" value="ECO:0007669"/>
    <property type="project" value="InterPro"/>
</dbReference>
<dbReference type="EMBL" id="JAELVF020000001">
    <property type="protein sequence ID" value="MBU7598125.1"/>
    <property type="molecule type" value="Genomic_DNA"/>
</dbReference>
<feature type="region of interest" description="Disordered" evidence="3">
    <location>
        <begin position="302"/>
        <end position="338"/>
    </location>
</feature>
<dbReference type="PANTHER" id="PTHR30023">
    <property type="entry name" value="D-ALANYL-D-ALANINE CARBOXYPEPTIDASE"/>
    <property type="match status" value="1"/>
</dbReference>
<feature type="region of interest" description="Disordered" evidence="3">
    <location>
        <begin position="256"/>
        <end position="276"/>
    </location>
</feature>
<feature type="compositionally biased region" description="Gly residues" evidence="3">
    <location>
        <begin position="319"/>
        <end position="328"/>
    </location>
</feature>
<keyword evidence="4" id="KW-0121">Carboxypeptidase</keyword>
<evidence type="ECO:0000256" key="2">
    <source>
        <dbReference type="ARBA" id="ARBA00022801"/>
    </source>
</evidence>
<dbReference type="GO" id="GO:0009002">
    <property type="term" value="F:serine-type D-Ala-D-Ala carboxypeptidase activity"/>
    <property type="evidence" value="ECO:0007669"/>
    <property type="project" value="UniProtKB-EC"/>
</dbReference>
<evidence type="ECO:0000256" key="1">
    <source>
        <dbReference type="ARBA" id="ARBA00006096"/>
    </source>
</evidence>
<evidence type="ECO:0000313" key="5">
    <source>
        <dbReference type="Proteomes" id="UP000694501"/>
    </source>
</evidence>
<dbReference type="Proteomes" id="UP000694501">
    <property type="component" value="Unassembled WGS sequence"/>
</dbReference>
<evidence type="ECO:0000313" key="4">
    <source>
        <dbReference type="EMBL" id="MBU7598125.1"/>
    </source>
</evidence>
<gene>
    <name evidence="4" type="primary">dacB</name>
    <name evidence="4" type="ORF">JGS22_010995</name>
</gene>
<keyword evidence="2 4" id="KW-0378">Hydrolase</keyword>
<dbReference type="InterPro" id="IPR000667">
    <property type="entry name" value="Peptidase_S13"/>
</dbReference>
<dbReference type="Gene3D" id="3.40.710.10">
    <property type="entry name" value="DD-peptidase/beta-lactamase superfamily"/>
    <property type="match status" value="2"/>
</dbReference>
<dbReference type="PANTHER" id="PTHR30023:SF0">
    <property type="entry name" value="PENICILLIN-SENSITIVE CARBOXYPEPTIDASE A"/>
    <property type="match status" value="1"/>
</dbReference>
<protein>
    <submittedName>
        <fullName evidence="4">D-alanyl-D-alanine carboxypeptidase/D-alanyl-D-alanine-endopeptidase</fullName>
        <ecNumber evidence="4">3.4.16.4</ecNumber>
    </submittedName>
</protein>
<organism evidence="4 5">
    <name type="scientific">Streptomyces tardus</name>
    <dbReference type="NCBI Taxonomy" id="2780544"/>
    <lineage>
        <taxon>Bacteria</taxon>
        <taxon>Bacillati</taxon>
        <taxon>Actinomycetota</taxon>
        <taxon>Actinomycetes</taxon>
        <taxon>Kitasatosporales</taxon>
        <taxon>Streptomycetaceae</taxon>
        <taxon>Streptomyces</taxon>
    </lineage>
</organism>
<dbReference type="AlphaFoldDB" id="A0A949JGF1"/>
<feature type="region of interest" description="Disordered" evidence="3">
    <location>
        <begin position="55"/>
        <end position="117"/>
    </location>
</feature>
<dbReference type="GO" id="GO:0000270">
    <property type="term" value="P:peptidoglycan metabolic process"/>
    <property type="evidence" value="ECO:0007669"/>
    <property type="project" value="TreeGrafter"/>
</dbReference>
<dbReference type="PRINTS" id="PR00922">
    <property type="entry name" value="DADACBPTASE3"/>
</dbReference>
<accession>A0A949JGF1</accession>
<dbReference type="RefSeq" id="WP_211040329.1">
    <property type="nucleotide sequence ID" value="NZ_JAELVF020000001.1"/>
</dbReference>
<reference evidence="4" key="1">
    <citation type="submission" date="2021-06" db="EMBL/GenBank/DDBJ databases">
        <title>Sequencing of actinobacteria type strains.</title>
        <authorList>
            <person name="Nguyen G.-S."/>
            <person name="Wentzel A."/>
        </authorList>
    </citation>
    <scope>NUCLEOTIDE SEQUENCE</scope>
    <source>
        <strain evidence="4">P38-E01</strain>
    </source>
</reference>